<sequence length="621" mass="67125">MDLKRKHVVFDESAATGEGEERGPAGPSIHPDRAGVHAPKAKKAKDERAVRRAEKTAKRDERRAERKARRAAERAARMEAKREAASDSDEDEGENGAEGDGDETQVDGHLASGESDSEADLPLPDLPARLSPPPLEPFPLPRPAPAPDAAILSRQGLPSGLSDATLIDQSLREPLSGLSERTTQRLAELGVEDLFAVQAALLPHLLALPLVPRPHAGLRDFLISAPTGSGKTLAYALPIVEVLARRIVPRLRALVVLPTRDLVVQVRETLDSLAKGTGLLIGSVAGQHSFAHEQSVVDGLDILVATPGRLMDHLAAGLTLQHLRFLVIDEADRLLTQSFQNWLAQVLAHTRPPAQPAAVHDAVASSGDAGAVAASWLPTPEFEGAAPATSTCQKLLFSATLTRDPAQVAALDLSSPRYLIVQSGNSSSYALPPGLEEKVVILPPALKPLNLIHLLHGFSGPALVFTKSVEGASRLVRLLEFFEDAYVGHKLTVRGYSRDMAPSERRQILNEFGNGVDVVVCSDLVARGIDLPAVEHVVSYDVPLDMTKYVHRAGRTARAGRAGTVWTLVEKQEALHFKRMLREAAHEGQVKKIKVKEDELAGYRESYDIAMARLREEYGRD</sequence>
<dbReference type="InterPro" id="IPR000629">
    <property type="entry name" value="RNA-helicase_DEAD-box_CS"/>
</dbReference>
<dbReference type="CDD" id="cd18787">
    <property type="entry name" value="SF2_C_DEAD"/>
    <property type="match status" value="1"/>
</dbReference>
<dbReference type="GO" id="GO:0003723">
    <property type="term" value="F:RNA binding"/>
    <property type="evidence" value="ECO:0007669"/>
    <property type="project" value="UniProtKB-UniRule"/>
</dbReference>
<dbReference type="PANTHER" id="PTHR24031">
    <property type="entry name" value="RNA HELICASE"/>
    <property type="match status" value="1"/>
</dbReference>
<dbReference type="PROSITE" id="PS51194">
    <property type="entry name" value="HELICASE_CTER"/>
    <property type="match status" value="1"/>
</dbReference>
<dbReference type="PROSITE" id="PS51192">
    <property type="entry name" value="HELICASE_ATP_BIND_1"/>
    <property type="match status" value="1"/>
</dbReference>
<feature type="compositionally biased region" description="Low complexity" evidence="8">
    <location>
        <begin position="120"/>
        <end position="129"/>
    </location>
</feature>
<dbReference type="InterPro" id="IPR011545">
    <property type="entry name" value="DEAD/DEAH_box_helicase_dom"/>
</dbReference>
<evidence type="ECO:0000259" key="10">
    <source>
        <dbReference type="PROSITE" id="PS51194"/>
    </source>
</evidence>
<evidence type="ECO:0000256" key="7">
    <source>
        <dbReference type="RuleBase" id="RU365068"/>
    </source>
</evidence>
<feature type="compositionally biased region" description="Basic and acidic residues" evidence="8">
    <location>
        <begin position="44"/>
        <end position="85"/>
    </location>
</feature>
<dbReference type="Pfam" id="PF00270">
    <property type="entry name" value="DEAD"/>
    <property type="match status" value="1"/>
</dbReference>
<comment type="caution">
    <text evidence="11">The sequence shown here is derived from an EMBL/GenBank/DDBJ whole genome shotgun (WGS) entry which is preliminary data.</text>
</comment>
<organism evidence="11 12">
    <name type="scientific">Cutaneotrichosporon spelunceum</name>
    <dbReference type="NCBI Taxonomy" id="1672016"/>
    <lineage>
        <taxon>Eukaryota</taxon>
        <taxon>Fungi</taxon>
        <taxon>Dikarya</taxon>
        <taxon>Basidiomycota</taxon>
        <taxon>Agaricomycotina</taxon>
        <taxon>Tremellomycetes</taxon>
        <taxon>Trichosporonales</taxon>
        <taxon>Trichosporonaceae</taxon>
        <taxon>Cutaneotrichosporon</taxon>
    </lineage>
</organism>
<comment type="function">
    <text evidence="7">RNA helicase.</text>
</comment>
<dbReference type="Pfam" id="PF00271">
    <property type="entry name" value="Helicase_C"/>
    <property type="match status" value="1"/>
</dbReference>
<evidence type="ECO:0000256" key="4">
    <source>
        <dbReference type="ARBA" id="ARBA00022840"/>
    </source>
</evidence>
<evidence type="ECO:0000313" key="11">
    <source>
        <dbReference type="EMBL" id="GMK56688.1"/>
    </source>
</evidence>
<proteinExistence type="inferred from homology"/>
<dbReference type="InterPro" id="IPR001650">
    <property type="entry name" value="Helicase_C-like"/>
</dbReference>
<dbReference type="GO" id="GO:0016787">
    <property type="term" value="F:hydrolase activity"/>
    <property type="evidence" value="ECO:0007669"/>
    <property type="project" value="UniProtKB-KW"/>
</dbReference>
<feature type="compositionally biased region" description="Pro residues" evidence="8">
    <location>
        <begin position="130"/>
        <end position="146"/>
    </location>
</feature>
<evidence type="ECO:0000256" key="8">
    <source>
        <dbReference type="SAM" id="MobiDB-lite"/>
    </source>
</evidence>
<evidence type="ECO:0000259" key="9">
    <source>
        <dbReference type="PROSITE" id="PS51192"/>
    </source>
</evidence>
<dbReference type="PROSITE" id="PS00039">
    <property type="entry name" value="DEAD_ATP_HELICASE"/>
    <property type="match status" value="1"/>
</dbReference>
<protein>
    <recommendedName>
        <fullName evidence="7">ATP-dependent RNA helicase</fullName>
        <ecNumber evidence="7">3.6.4.13</ecNumber>
    </recommendedName>
</protein>
<keyword evidence="3 6" id="KW-0347">Helicase</keyword>
<dbReference type="Proteomes" id="UP001222932">
    <property type="component" value="Unassembled WGS sequence"/>
</dbReference>
<evidence type="ECO:0000256" key="5">
    <source>
        <dbReference type="ARBA" id="ARBA00022884"/>
    </source>
</evidence>
<evidence type="ECO:0000256" key="6">
    <source>
        <dbReference type="RuleBase" id="RU000492"/>
    </source>
</evidence>
<feature type="region of interest" description="Disordered" evidence="8">
    <location>
        <begin position="1"/>
        <end position="150"/>
    </location>
</feature>
<dbReference type="AlphaFoldDB" id="A0AAD3TU56"/>
<dbReference type="InterPro" id="IPR027417">
    <property type="entry name" value="P-loop_NTPase"/>
</dbReference>
<feature type="domain" description="Helicase C-terminal" evidence="10">
    <location>
        <begin position="450"/>
        <end position="601"/>
    </location>
</feature>
<dbReference type="CDD" id="cd17956">
    <property type="entry name" value="DEADc_DDX51"/>
    <property type="match status" value="1"/>
</dbReference>
<dbReference type="SMART" id="SM00487">
    <property type="entry name" value="DEXDc"/>
    <property type="match status" value="1"/>
</dbReference>
<gene>
    <name evidence="11" type="primary">DBP6</name>
    <name evidence="11" type="ORF">CspeluHIS016_0305280</name>
</gene>
<keyword evidence="2 6" id="KW-0378">Hydrolase</keyword>
<keyword evidence="1 6" id="KW-0547">Nucleotide-binding</keyword>
<dbReference type="SMART" id="SM00490">
    <property type="entry name" value="HELICc"/>
    <property type="match status" value="1"/>
</dbReference>
<evidence type="ECO:0000256" key="2">
    <source>
        <dbReference type="ARBA" id="ARBA00022801"/>
    </source>
</evidence>
<dbReference type="Gene3D" id="3.40.50.300">
    <property type="entry name" value="P-loop containing nucleotide triphosphate hydrolases"/>
    <property type="match status" value="2"/>
</dbReference>
<dbReference type="EC" id="3.6.4.13" evidence="7"/>
<accession>A0AAD3TU56</accession>
<dbReference type="InterPro" id="IPR014001">
    <property type="entry name" value="Helicase_ATP-bd"/>
</dbReference>
<keyword evidence="4 6" id="KW-0067">ATP-binding</keyword>
<feature type="compositionally biased region" description="Acidic residues" evidence="8">
    <location>
        <begin position="86"/>
        <end position="105"/>
    </location>
</feature>
<reference evidence="11" key="1">
    <citation type="journal article" date="2023" name="BMC Genomics">
        <title>Chromosome-level genome assemblies of Cutaneotrichosporon spp. (Trichosporonales, Basidiomycota) reveal imbalanced evolution between nucleotide sequences and chromosome synteny.</title>
        <authorList>
            <person name="Kobayashi Y."/>
            <person name="Kayamori A."/>
            <person name="Aoki K."/>
            <person name="Shiwa Y."/>
            <person name="Matsutani M."/>
            <person name="Fujita N."/>
            <person name="Sugita T."/>
            <person name="Iwasaki W."/>
            <person name="Tanaka N."/>
            <person name="Takashima M."/>
        </authorList>
    </citation>
    <scope>NUCLEOTIDE SEQUENCE</scope>
    <source>
        <strain evidence="11">HIS016</strain>
    </source>
</reference>
<dbReference type="SUPFAM" id="SSF52540">
    <property type="entry name" value="P-loop containing nucleoside triphosphate hydrolases"/>
    <property type="match status" value="1"/>
</dbReference>
<dbReference type="GO" id="GO:0003724">
    <property type="term" value="F:RNA helicase activity"/>
    <property type="evidence" value="ECO:0007669"/>
    <property type="project" value="UniProtKB-EC"/>
</dbReference>
<comment type="similarity">
    <text evidence="6">Belongs to the DEAD box helicase family.</text>
</comment>
<keyword evidence="5 7" id="KW-0694">RNA-binding</keyword>
<comment type="domain">
    <text evidence="7">The Q motif is unique to and characteristic of the DEAD box family of RNA helicases and controls ATP binding and hydrolysis.</text>
</comment>
<comment type="catalytic activity">
    <reaction evidence="7">
        <text>ATP + H2O = ADP + phosphate + H(+)</text>
        <dbReference type="Rhea" id="RHEA:13065"/>
        <dbReference type="ChEBI" id="CHEBI:15377"/>
        <dbReference type="ChEBI" id="CHEBI:15378"/>
        <dbReference type="ChEBI" id="CHEBI:30616"/>
        <dbReference type="ChEBI" id="CHEBI:43474"/>
        <dbReference type="ChEBI" id="CHEBI:456216"/>
        <dbReference type="EC" id="3.6.4.13"/>
    </reaction>
</comment>
<evidence type="ECO:0000256" key="3">
    <source>
        <dbReference type="ARBA" id="ARBA00022806"/>
    </source>
</evidence>
<evidence type="ECO:0000256" key="1">
    <source>
        <dbReference type="ARBA" id="ARBA00022741"/>
    </source>
</evidence>
<name>A0AAD3TU56_9TREE</name>
<reference evidence="11" key="2">
    <citation type="submission" date="2023-06" db="EMBL/GenBank/DDBJ databases">
        <authorList>
            <person name="Kobayashi Y."/>
            <person name="Kayamori A."/>
            <person name="Aoki K."/>
            <person name="Shiwa Y."/>
            <person name="Fujita N."/>
            <person name="Sugita T."/>
            <person name="Iwasaki W."/>
            <person name="Tanaka N."/>
            <person name="Takashima M."/>
        </authorList>
    </citation>
    <scope>NUCLEOTIDE SEQUENCE</scope>
    <source>
        <strain evidence="11">HIS016</strain>
    </source>
</reference>
<dbReference type="GO" id="GO:0005524">
    <property type="term" value="F:ATP binding"/>
    <property type="evidence" value="ECO:0007669"/>
    <property type="project" value="UniProtKB-UniRule"/>
</dbReference>
<keyword evidence="12" id="KW-1185">Reference proteome</keyword>
<dbReference type="EMBL" id="BTCM01000003">
    <property type="protein sequence ID" value="GMK56688.1"/>
    <property type="molecule type" value="Genomic_DNA"/>
</dbReference>
<feature type="domain" description="Helicase ATP-binding" evidence="9">
    <location>
        <begin position="212"/>
        <end position="419"/>
    </location>
</feature>
<evidence type="ECO:0000313" key="12">
    <source>
        <dbReference type="Proteomes" id="UP001222932"/>
    </source>
</evidence>